<keyword evidence="2" id="KW-1185">Reference proteome</keyword>
<comment type="caution">
    <text evidence="1">The sequence shown here is derived from an EMBL/GenBank/DDBJ whole genome shotgun (WGS) entry which is preliminary data.</text>
</comment>
<organism evidence="1 2">
    <name type="scientific">Paenimyroides baculatum</name>
    <dbReference type="NCBI Taxonomy" id="2608000"/>
    <lineage>
        <taxon>Bacteria</taxon>
        <taxon>Pseudomonadati</taxon>
        <taxon>Bacteroidota</taxon>
        <taxon>Flavobacteriia</taxon>
        <taxon>Flavobacteriales</taxon>
        <taxon>Flavobacteriaceae</taxon>
        <taxon>Paenimyroides</taxon>
    </lineage>
</organism>
<evidence type="ECO:0000313" key="2">
    <source>
        <dbReference type="Proteomes" id="UP000325141"/>
    </source>
</evidence>
<protein>
    <submittedName>
        <fullName evidence="1">Uncharacterized protein</fullName>
    </submittedName>
</protein>
<reference evidence="1 2" key="1">
    <citation type="submission" date="2019-09" db="EMBL/GenBank/DDBJ databases">
        <title>Genome sequence and assembly of Flavobacterium sp.</title>
        <authorList>
            <person name="Chhetri G."/>
        </authorList>
    </citation>
    <scope>NUCLEOTIDE SEQUENCE [LARGE SCALE GENOMIC DNA]</scope>
    <source>
        <strain evidence="1 2">SNL9</strain>
    </source>
</reference>
<evidence type="ECO:0000313" key="1">
    <source>
        <dbReference type="EMBL" id="KAA5531756.1"/>
    </source>
</evidence>
<name>A0A5M6C9D2_9FLAO</name>
<accession>A0A5M6C9D2</accession>
<dbReference type="Proteomes" id="UP000325141">
    <property type="component" value="Unassembled WGS sequence"/>
</dbReference>
<proteinExistence type="predicted"/>
<dbReference type="RefSeq" id="WP_150014807.1">
    <property type="nucleotide sequence ID" value="NZ_VWSG01000017.1"/>
</dbReference>
<dbReference type="EMBL" id="VWSG01000017">
    <property type="protein sequence ID" value="KAA5531756.1"/>
    <property type="molecule type" value="Genomic_DNA"/>
</dbReference>
<sequence length="191" mass="21740">MEEIITSLQNWEAVRTNPDILTQLFMNKLGFELDMNLFPQTVPLHAYAGIKNGELGFYVISEANDVNSAPEVLSANCYWCPCVHMLGGGQEIPEEEAETRVNYWKETYQDWIHEVVNTPFGMYKTFHIPTTDLQPQNYAALFALKDDIITPDVKAADLVLTNNVGVFYDTIRRQPPYPPASGNNYYLLNLI</sequence>
<dbReference type="AlphaFoldDB" id="A0A5M6C9D2"/>
<gene>
    <name evidence="1" type="ORF">F0460_15305</name>
</gene>